<dbReference type="OrthoDB" id="7103806at2759"/>
<protein>
    <recommendedName>
        <fullName evidence="4">Amyloid protein-binding protein 2</fullName>
    </recommendedName>
</protein>
<keyword evidence="3" id="KW-1185">Reference proteome</keyword>
<dbReference type="Proteomes" id="UP000625711">
    <property type="component" value="Unassembled WGS sequence"/>
</dbReference>
<evidence type="ECO:0000256" key="1">
    <source>
        <dbReference type="PROSITE-ProRule" id="PRU00339"/>
    </source>
</evidence>
<dbReference type="Gene3D" id="1.25.40.10">
    <property type="entry name" value="Tetratricopeptide repeat domain"/>
    <property type="match status" value="1"/>
</dbReference>
<gene>
    <name evidence="2" type="ORF">GWI33_007761</name>
</gene>
<dbReference type="PROSITE" id="PS50005">
    <property type="entry name" value="TPR"/>
    <property type="match status" value="1"/>
</dbReference>
<name>A0A834IT99_RHYFE</name>
<sequence>MDGIRYGPPLKLYHLCINEIIAVDETSLCQRDFRLLPSTALSDLYERLYQERKLWVIYKGFNELDIFSRLLQVKGKSTFLISSYQTLLNHGSTVTDTLLQTFKEYVLMETMSLRVLIDTGLKMGSFLNDGGELTTEILKILLECYKLKLYAESHYCKFTAAKDTYKAAHEVIQKLQDLKAVPHLSVIYANFSMYHFLCSEYNESYKWAQKSISLLSNDLTKREIIEVLRQASKSCVVKREFLQGGLLIRQAMNLGEILYNKDQLPTFSNVLMDYGFYLLNSDSIGESVYVYERALNMRNSLFDRNNILIALGHEDLAYALYVNEYSSGHFQSAKKHAEMSIDMMELLLPKDHLMLASVKRVKALILEEMALDERVNDKLKRDLLNTAELLHISALKLSRDNFGEKNVQTAKHYGNLGRLYQSMKQFDEAERMHLKAIKIKEELLGPHDYEVGLSVGHLASLYNYHMKKHKEAELLYIRSIEINIKLFGSSYSGLEYDYRGLIHVYTQLSDPYKIYEYVPKFKSNDSESEWEVEKWMFITISQKSSPKKFAFYITYMKNRLLIKIKYCSNWNFTLFTQFKYYWIL</sequence>
<dbReference type="GO" id="GO:0006886">
    <property type="term" value="P:intracellular protein transport"/>
    <property type="evidence" value="ECO:0007669"/>
    <property type="project" value="InterPro"/>
</dbReference>
<dbReference type="PANTHER" id="PTHR46575:SF1">
    <property type="entry name" value="AMYLOID PROTEIN-BINDING PROTEIN 2"/>
    <property type="match status" value="1"/>
</dbReference>
<organism evidence="2 3">
    <name type="scientific">Rhynchophorus ferrugineus</name>
    <name type="common">Red palm weevil</name>
    <name type="synonym">Curculio ferrugineus</name>
    <dbReference type="NCBI Taxonomy" id="354439"/>
    <lineage>
        <taxon>Eukaryota</taxon>
        <taxon>Metazoa</taxon>
        <taxon>Ecdysozoa</taxon>
        <taxon>Arthropoda</taxon>
        <taxon>Hexapoda</taxon>
        <taxon>Insecta</taxon>
        <taxon>Pterygota</taxon>
        <taxon>Neoptera</taxon>
        <taxon>Endopterygota</taxon>
        <taxon>Coleoptera</taxon>
        <taxon>Polyphaga</taxon>
        <taxon>Cucujiformia</taxon>
        <taxon>Curculionidae</taxon>
        <taxon>Dryophthorinae</taxon>
        <taxon>Rhynchophorus</taxon>
    </lineage>
</organism>
<reference evidence="2" key="1">
    <citation type="submission" date="2020-08" db="EMBL/GenBank/DDBJ databases">
        <title>Genome sequencing and assembly of the red palm weevil Rhynchophorus ferrugineus.</title>
        <authorList>
            <person name="Dias G.B."/>
            <person name="Bergman C.M."/>
            <person name="Manee M."/>
        </authorList>
    </citation>
    <scope>NUCLEOTIDE SEQUENCE</scope>
    <source>
        <strain evidence="2">AA-2017</strain>
        <tissue evidence="2">Whole larva</tissue>
    </source>
</reference>
<evidence type="ECO:0000313" key="2">
    <source>
        <dbReference type="EMBL" id="KAF7286114.1"/>
    </source>
</evidence>
<dbReference type="GO" id="GO:0031462">
    <property type="term" value="C:Cul2-RING ubiquitin ligase complex"/>
    <property type="evidence" value="ECO:0007669"/>
    <property type="project" value="TreeGrafter"/>
</dbReference>
<accession>A0A834IT99</accession>
<evidence type="ECO:0000313" key="3">
    <source>
        <dbReference type="Proteomes" id="UP000625711"/>
    </source>
</evidence>
<dbReference type="InterPro" id="IPR011990">
    <property type="entry name" value="TPR-like_helical_dom_sf"/>
</dbReference>
<dbReference type="GO" id="GO:0043161">
    <property type="term" value="P:proteasome-mediated ubiquitin-dependent protein catabolic process"/>
    <property type="evidence" value="ECO:0007669"/>
    <property type="project" value="TreeGrafter"/>
</dbReference>
<dbReference type="InterPro" id="IPR019734">
    <property type="entry name" value="TPR_rpt"/>
</dbReference>
<dbReference type="Pfam" id="PF13374">
    <property type="entry name" value="TPR_10"/>
    <property type="match status" value="1"/>
</dbReference>
<keyword evidence="1" id="KW-0802">TPR repeat</keyword>
<comment type="caution">
    <text evidence="2">The sequence shown here is derived from an EMBL/GenBank/DDBJ whole genome shotgun (WGS) entry which is preliminary data.</text>
</comment>
<proteinExistence type="predicted"/>
<dbReference type="SUPFAM" id="SSF48452">
    <property type="entry name" value="TPR-like"/>
    <property type="match status" value="1"/>
</dbReference>
<evidence type="ECO:0008006" key="4">
    <source>
        <dbReference type="Google" id="ProtNLM"/>
    </source>
</evidence>
<feature type="repeat" description="TPR" evidence="1">
    <location>
        <begin position="410"/>
        <end position="443"/>
    </location>
</feature>
<dbReference type="AlphaFoldDB" id="A0A834IT99"/>
<dbReference type="GO" id="GO:1990756">
    <property type="term" value="F:ubiquitin-like ligase-substrate adaptor activity"/>
    <property type="evidence" value="ECO:0007669"/>
    <property type="project" value="TreeGrafter"/>
</dbReference>
<dbReference type="PANTHER" id="PTHR46575">
    <property type="entry name" value="AMYLOID PROTEIN-BINDING PROTEIN 2"/>
    <property type="match status" value="1"/>
</dbReference>
<dbReference type="InterPro" id="IPR042476">
    <property type="entry name" value="APPBP2"/>
</dbReference>
<dbReference type="EMBL" id="JAACXV010000037">
    <property type="protein sequence ID" value="KAF7286114.1"/>
    <property type="molecule type" value="Genomic_DNA"/>
</dbReference>
<dbReference type="SMART" id="SM00028">
    <property type="entry name" value="TPR"/>
    <property type="match status" value="2"/>
</dbReference>